<accession>A0ABQ5VMN7</accession>
<evidence type="ECO:0000256" key="3">
    <source>
        <dbReference type="ARBA" id="ARBA00022842"/>
    </source>
</evidence>
<evidence type="ECO:0000256" key="1">
    <source>
        <dbReference type="ARBA" id="ARBA00022679"/>
    </source>
</evidence>
<dbReference type="RefSeq" id="WP_284374754.1">
    <property type="nucleotide sequence ID" value="NZ_BSNL01000001.1"/>
</dbReference>
<dbReference type="InterPro" id="IPR029044">
    <property type="entry name" value="Nucleotide-diphossugar_trans"/>
</dbReference>
<dbReference type="Proteomes" id="UP001161388">
    <property type="component" value="Unassembled WGS sequence"/>
</dbReference>
<feature type="domain" description="MobA-like NTP transferase" evidence="4">
    <location>
        <begin position="10"/>
        <end position="134"/>
    </location>
</feature>
<evidence type="ECO:0000259" key="4">
    <source>
        <dbReference type="Pfam" id="PF12804"/>
    </source>
</evidence>
<dbReference type="PANTHER" id="PTHR43584:SF8">
    <property type="entry name" value="N-ACETYLMURAMATE ALPHA-1-PHOSPHATE URIDYLYLTRANSFERASE"/>
    <property type="match status" value="1"/>
</dbReference>
<keyword evidence="1" id="KW-0808">Transferase</keyword>
<evidence type="ECO:0000313" key="5">
    <source>
        <dbReference type="EMBL" id="GLQ28332.1"/>
    </source>
</evidence>
<evidence type="ECO:0000256" key="2">
    <source>
        <dbReference type="ARBA" id="ARBA00022695"/>
    </source>
</evidence>
<name>A0ABQ5VMN7_9RHOB</name>
<dbReference type="EMBL" id="BSNL01000001">
    <property type="protein sequence ID" value="GLQ28332.1"/>
    <property type="molecule type" value="Genomic_DNA"/>
</dbReference>
<gene>
    <name evidence="5" type="ORF">GCM10007927_31350</name>
</gene>
<reference evidence="5" key="2">
    <citation type="submission" date="2023-01" db="EMBL/GenBank/DDBJ databases">
        <title>Draft genome sequence of Sulfitobacter pacificus strain NBRC 109915.</title>
        <authorList>
            <person name="Sun Q."/>
            <person name="Mori K."/>
        </authorList>
    </citation>
    <scope>NUCLEOTIDE SEQUENCE</scope>
    <source>
        <strain evidence="5">NBRC 109915</strain>
    </source>
</reference>
<protein>
    <submittedName>
        <fullName evidence="5">Nucleotidyltransferase</fullName>
    </submittedName>
</protein>
<keyword evidence="2" id="KW-0548">Nucleotidyltransferase</keyword>
<dbReference type="SUPFAM" id="SSF53448">
    <property type="entry name" value="Nucleotide-diphospho-sugar transferases"/>
    <property type="match status" value="1"/>
</dbReference>
<dbReference type="CDD" id="cd06422">
    <property type="entry name" value="NTP_transferase_like_1"/>
    <property type="match status" value="1"/>
</dbReference>
<dbReference type="Pfam" id="PF12804">
    <property type="entry name" value="NTP_transf_3"/>
    <property type="match status" value="1"/>
</dbReference>
<comment type="caution">
    <text evidence="5">The sequence shown here is derived from an EMBL/GenBank/DDBJ whole genome shotgun (WGS) entry which is preliminary data.</text>
</comment>
<keyword evidence="3" id="KW-0460">Magnesium</keyword>
<evidence type="ECO:0000313" key="6">
    <source>
        <dbReference type="Proteomes" id="UP001161388"/>
    </source>
</evidence>
<dbReference type="PANTHER" id="PTHR43584">
    <property type="entry name" value="NUCLEOTIDYL TRANSFERASE"/>
    <property type="match status" value="1"/>
</dbReference>
<proteinExistence type="predicted"/>
<dbReference type="Gene3D" id="3.90.550.10">
    <property type="entry name" value="Spore Coat Polysaccharide Biosynthesis Protein SpsA, Chain A"/>
    <property type="match status" value="1"/>
</dbReference>
<keyword evidence="6" id="KW-1185">Reference proteome</keyword>
<dbReference type="InterPro" id="IPR025877">
    <property type="entry name" value="MobA-like_NTP_Trfase"/>
</dbReference>
<reference evidence="5" key="1">
    <citation type="journal article" date="2014" name="Int. J. Syst. Evol. Microbiol.">
        <title>Complete genome of a new Firmicutes species belonging to the dominant human colonic microbiota ('Ruminococcus bicirculans') reveals two chromosomes and a selective capacity to utilize plant glucans.</title>
        <authorList>
            <consortium name="NISC Comparative Sequencing Program"/>
            <person name="Wegmann U."/>
            <person name="Louis P."/>
            <person name="Goesmann A."/>
            <person name="Henrissat B."/>
            <person name="Duncan S.H."/>
            <person name="Flint H.J."/>
        </authorList>
    </citation>
    <scope>NUCLEOTIDE SEQUENCE</scope>
    <source>
        <strain evidence="5">NBRC 109915</strain>
    </source>
</reference>
<organism evidence="5 6">
    <name type="scientific">Sulfitobacter pacificus</name>
    <dbReference type="NCBI Taxonomy" id="1499314"/>
    <lineage>
        <taxon>Bacteria</taxon>
        <taxon>Pseudomonadati</taxon>
        <taxon>Pseudomonadota</taxon>
        <taxon>Alphaproteobacteria</taxon>
        <taxon>Rhodobacterales</taxon>
        <taxon>Roseobacteraceae</taxon>
        <taxon>Sulfitobacter</taxon>
    </lineage>
</organism>
<dbReference type="InterPro" id="IPR050065">
    <property type="entry name" value="GlmU-like"/>
</dbReference>
<sequence length="230" mass="24809">MPAQTYPLMLFAAGFGARMKELTKKKPKPMIEVAGKPLIDHALDLAKDAGASPIVANLHYKADILDAHLRPKGVHTIVEMPDILETGGGLRNALPLLGAGPVITQNTDAIWAGPNPIEMLCKAWDPEKMDALLICVPTGSAIGHAGSGDFILSETGRIERGPGTVYGGIQIMKTNLLHKIAENKFSLNLVWNRMLEDKRLFGLSYPGKWCDVGHPDGITLAENMLETANV</sequence>